<feature type="transmembrane region" description="Helical" evidence="1">
    <location>
        <begin position="347"/>
        <end position="371"/>
    </location>
</feature>
<feature type="transmembrane region" description="Helical" evidence="1">
    <location>
        <begin position="24"/>
        <end position="46"/>
    </location>
</feature>
<dbReference type="PANTHER" id="PTHR37305:SF1">
    <property type="entry name" value="MEMBRANE PROTEIN"/>
    <property type="match status" value="1"/>
</dbReference>
<feature type="transmembrane region" description="Helical" evidence="1">
    <location>
        <begin position="83"/>
        <end position="102"/>
    </location>
</feature>
<proteinExistence type="predicted"/>
<keyword evidence="1" id="KW-0812">Transmembrane</keyword>
<accession>A0A6N8FN91</accession>
<keyword evidence="3" id="KW-1185">Reference proteome</keyword>
<dbReference type="InterPro" id="IPR025699">
    <property type="entry name" value="ABC2_memb-like"/>
</dbReference>
<feature type="transmembrane region" description="Helical" evidence="1">
    <location>
        <begin position="166"/>
        <end position="188"/>
    </location>
</feature>
<feature type="transmembrane region" description="Helical" evidence="1">
    <location>
        <begin position="506"/>
        <end position="527"/>
    </location>
</feature>
<dbReference type="Proteomes" id="UP000469125">
    <property type="component" value="Unassembled WGS sequence"/>
</dbReference>
<feature type="transmembrane region" description="Helical" evidence="1">
    <location>
        <begin position="392"/>
        <end position="418"/>
    </location>
</feature>
<reference evidence="2 3" key="1">
    <citation type="submission" date="2019-11" db="EMBL/GenBank/DDBJ databases">
        <authorList>
            <person name="Li X."/>
        </authorList>
    </citation>
    <scope>NUCLEOTIDE SEQUENCE [LARGE SCALE GENOMIC DNA]</scope>
    <source>
        <strain evidence="2 3">L9</strain>
    </source>
</reference>
<feature type="transmembrane region" description="Helical" evidence="1">
    <location>
        <begin position="438"/>
        <end position="457"/>
    </location>
</feature>
<keyword evidence="1" id="KW-1133">Transmembrane helix</keyword>
<comment type="caution">
    <text evidence="2">The sequence shown here is derived from an EMBL/GenBank/DDBJ whole genome shotgun (WGS) entry which is preliminary data.</text>
</comment>
<evidence type="ECO:0000313" key="3">
    <source>
        <dbReference type="Proteomes" id="UP000469125"/>
    </source>
</evidence>
<sequence>MANPIYKRTGRLARLILRRDRIRIPLWLIGICFFTFIVPIAFLGLYESQQDRDVMAETMENPAMIAMVGPHDLSNYTLGVMTAHQMLLLTAVVVGLMSILLVTRHTRADEEDGRIEMIRSLPVGRLSNLNATLVVYTITHILLALIVGFGLYALNIESMDLEGSLLYGAALGGTGIVFVGVTAFFAQLTESSRGTIGFSIAALLIAYLVRGITDVSNESLSWLSPLGWVTKTEAYGVNNWWPILLMLGVSIILFIIANYLNAIRDLEAGFLPSRPGKKHASSFLQSPIGLALRLQRTGIISWAIGMFVMGASYGSVLGDMDSFFEGNEMMMQILASSGEGHSFTEQFLPMLMIVMGILATVPPVMAMNKLYGEEKKNHVEHLLGRAVSRTKLMASYLVISVINGFVMISLAAIGLWAAGVSVMDEPFEFGTIYGMALAYYPAILVMISVSVLFIGYLPRLTSLIWFYIFYSFMVLYLGGIFQLDDWVGQLSPFGHVPQLPVEDMTWMPIGILTLIAIVITAIGFVGYNRRDIHG</sequence>
<protein>
    <submittedName>
        <fullName evidence="2">ABC transporter permease</fullName>
    </submittedName>
</protein>
<feature type="transmembrane region" description="Helical" evidence="1">
    <location>
        <begin position="133"/>
        <end position="154"/>
    </location>
</feature>
<feature type="transmembrane region" description="Helical" evidence="1">
    <location>
        <begin position="464"/>
        <end position="483"/>
    </location>
</feature>
<feature type="transmembrane region" description="Helical" evidence="1">
    <location>
        <begin position="299"/>
        <end position="318"/>
    </location>
</feature>
<evidence type="ECO:0000256" key="1">
    <source>
        <dbReference type="SAM" id="Phobius"/>
    </source>
</evidence>
<dbReference type="RefSeq" id="WP_155669218.1">
    <property type="nucleotide sequence ID" value="NZ_WOCA01000010.1"/>
</dbReference>
<feature type="transmembrane region" description="Helical" evidence="1">
    <location>
        <begin position="195"/>
        <end position="213"/>
    </location>
</feature>
<feature type="transmembrane region" description="Helical" evidence="1">
    <location>
        <begin position="240"/>
        <end position="260"/>
    </location>
</feature>
<gene>
    <name evidence="2" type="ORF">GMD78_12735</name>
</gene>
<dbReference type="AlphaFoldDB" id="A0A6N8FN91"/>
<dbReference type="Pfam" id="PF13346">
    <property type="entry name" value="ABC2_membrane_5"/>
    <property type="match status" value="1"/>
</dbReference>
<organism evidence="2 3">
    <name type="scientific">Ornithinibacillus caprae</name>
    <dbReference type="NCBI Taxonomy" id="2678566"/>
    <lineage>
        <taxon>Bacteria</taxon>
        <taxon>Bacillati</taxon>
        <taxon>Bacillota</taxon>
        <taxon>Bacilli</taxon>
        <taxon>Bacillales</taxon>
        <taxon>Bacillaceae</taxon>
        <taxon>Ornithinibacillus</taxon>
    </lineage>
</organism>
<name>A0A6N8FN91_9BACI</name>
<dbReference type="PANTHER" id="PTHR37305">
    <property type="entry name" value="INTEGRAL MEMBRANE PROTEIN-RELATED"/>
    <property type="match status" value="1"/>
</dbReference>
<dbReference type="EMBL" id="WOCA01000010">
    <property type="protein sequence ID" value="MUK89239.1"/>
    <property type="molecule type" value="Genomic_DNA"/>
</dbReference>
<keyword evidence="1" id="KW-0472">Membrane</keyword>
<evidence type="ECO:0000313" key="2">
    <source>
        <dbReference type="EMBL" id="MUK89239.1"/>
    </source>
</evidence>